<proteinExistence type="predicted"/>
<dbReference type="Gene3D" id="1.10.155.10">
    <property type="entry name" value="Chemotaxis receptor methyltransferase CheR, N-terminal domain"/>
    <property type="match status" value="1"/>
</dbReference>
<sequence>MVELTDAEFARWRESVEERSGMSLGGARARVLGEVAAARARACGFAAPAEYARHLAACPAAPEWDRLLDGLLNGDTRFFRDPAAFAALTGFALPAARERRRREGGARVALWSAGCSTGPEAYSLGIACLSDPGLAGWQVEVVGTDRSPAALERARAGCYRAHELAAVPPGVLRRFFEAAPAGYRVGPDLRAVTRFEPCDLLGGGPARPPQDVIFCQNVLIYYRPEARGEILRRLTAALAPGGCLVLGPAEALGLDTPGLELVRLPDAWLYRRTA</sequence>
<dbReference type="PANTHER" id="PTHR24422:SF19">
    <property type="entry name" value="CHEMOTAXIS PROTEIN METHYLTRANSFERASE"/>
    <property type="match status" value="1"/>
</dbReference>
<evidence type="ECO:0000256" key="1">
    <source>
        <dbReference type="ARBA" id="ARBA00001541"/>
    </source>
</evidence>
<dbReference type="PRINTS" id="PR00996">
    <property type="entry name" value="CHERMTFRASE"/>
</dbReference>
<gene>
    <name evidence="7" type="ORF">C1280_00550</name>
</gene>
<dbReference type="Gene3D" id="3.40.50.150">
    <property type="entry name" value="Vaccinia Virus protein VP39"/>
    <property type="match status" value="1"/>
</dbReference>
<dbReference type="EC" id="2.1.1.80" evidence="2"/>
<dbReference type="SUPFAM" id="SSF47757">
    <property type="entry name" value="Chemotaxis receptor methyltransferase CheR, N-terminal domain"/>
    <property type="match status" value="1"/>
</dbReference>
<dbReference type="GO" id="GO:0032259">
    <property type="term" value="P:methylation"/>
    <property type="evidence" value="ECO:0007669"/>
    <property type="project" value="UniProtKB-KW"/>
</dbReference>
<keyword evidence="3 7" id="KW-0489">Methyltransferase</keyword>
<dbReference type="InterPro" id="IPR000780">
    <property type="entry name" value="CheR_MeTrfase"/>
</dbReference>
<dbReference type="InterPro" id="IPR050903">
    <property type="entry name" value="Bact_Chemotaxis_MeTrfase"/>
</dbReference>
<keyword evidence="8" id="KW-1185">Reference proteome</keyword>
<dbReference type="InterPro" id="IPR029063">
    <property type="entry name" value="SAM-dependent_MTases_sf"/>
</dbReference>
<accession>A0A2Z3GW97</accession>
<dbReference type="Pfam" id="PF01739">
    <property type="entry name" value="CheR"/>
    <property type="match status" value="1"/>
</dbReference>
<keyword evidence="4 7" id="KW-0808">Transferase</keyword>
<dbReference type="SMART" id="SM00138">
    <property type="entry name" value="MeTrc"/>
    <property type="match status" value="1"/>
</dbReference>
<protein>
    <recommendedName>
        <fullName evidence="2">protein-glutamate O-methyltransferase</fullName>
        <ecNumber evidence="2">2.1.1.80</ecNumber>
    </recommendedName>
</protein>
<dbReference type="Proteomes" id="UP000245802">
    <property type="component" value="Chromosome"/>
</dbReference>
<reference evidence="7 8" key="1">
    <citation type="submission" date="2018-01" db="EMBL/GenBank/DDBJ databases">
        <title>G. obscuriglobus.</title>
        <authorList>
            <person name="Franke J."/>
            <person name="Blomberg W."/>
            <person name="Selmecki A."/>
        </authorList>
    </citation>
    <scope>NUCLEOTIDE SEQUENCE [LARGE SCALE GENOMIC DNA]</scope>
    <source>
        <strain evidence="7 8">DSM 5831</strain>
    </source>
</reference>
<evidence type="ECO:0000313" key="8">
    <source>
        <dbReference type="Proteomes" id="UP000245802"/>
    </source>
</evidence>
<dbReference type="RefSeq" id="WP_010047920.1">
    <property type="nucleotide sequence ID" value="NZ_CP025958.1"/>
</dbReference>
<dbReference type="EMBL" id="CP025958">
    <property type="protein sequence ID" value="AWM35656.1"/>
    <property type="molecule type" value="Genomic_DNA"/>
</dbReference>
<evidence type="ECO:0000256" key="2">
    <source>
        <dbReference type="ARBA" id="ARBA00012534"/>
    </source>
</evidence>
<dbReference type="PROSITE" id="PS50123">
    <property type="entry name" value="CHER"/>
    <property type="match status" value="1"/>
</dbReference>
<evidence type="ECO:0000313" key="7">
    <source>
        <dbReference type="EMBL" id="AWM35656.1"/>
    </source>
</evidence>
<keyword evidence="5" id="KW-0949">S-adenosyl-L-methionine</keyword>
<name>A0A2Z3GW97_9BACT</name>
<dbReference type="InterPro" id="IPR022642">
    <property type="entry name" value="CheR_C"/>
</dbReference>
<dbReference type="OrthoDB" id="288469at2"/>
<organism evidence="7 8">
    <name type="scientific">Gemmata obscuriglobus</name>
    <dbReference type="NCBI Taxonomy" id="114"/>
    <lineage>
        <taxon>Bacteria</taxon>
        <taxon>Pseudomonadati</taxon>
        <taxon>Planctomycetota</taxon>
        <taxon>Planctomycetia</taxon>
        <taxon>Gemmatales</taxon>
        <taxon>Gemmataceae</taxon>
        <taxon>Gemmata</taxon>
    </lineage>
</organism>
<dbReference type="GO" id="GO:0008983">
    <property type="term" value="F:protein-glutamate O-methyltransferase activity"/>
    <property type="evidence" value="ECO:0007669"/>
    <property type="project" value="UniProtKB-EC"/>
</dbReference>
<dbReference type="InterPro" id="IPR036804">
    <property type="entry name" value="CheR_N_sf"/>
</dbReference>
<dbReference type="KEGG" id="gog:C1280_00550"/>
<evidence type="ECO:0000256" key="4">
    <source>
        <dbReference type="ARBA" id="ARBA00022679"/>
    </source>
</evidence>
<dbReference type="SUPFAM" id="SSF53335">
    <property type="entry name" value="S-adenosyl-L-methionine-dependent methyltransferases"/>
    <property type="match status" value="1"/>
</dbReference>
<evidence type="ECO:0000256" key="5">
    <source>
        <dbReference type="ARBA" id="ARBA00022691"/>
    </source>
</evidence>
<dbReference type="AlphaFoldDB" id="A0A2Z3GW97"/>
<evidence type="ECO:0000256" key="3">
    <source>
        <dbReference type="ARBA" id="ARBA00022603"/>
    </source>
</evidence>
<feature type="domain" description="CheR-type methyltransferase" evidence="6">
    <location>
        <begin position="1"/>
        <end position="274"/>
    </location>
</feature>
<evidence type="ECO:0000259" key="6">
    <source>
        <dbReference type="PROSITE" id="PS50123"/>
    </source>
</evidence>
<dbReference type="PANTHER" id="PTHR24422">
    <property type="entry name" value="CHEMOTAXIS PROTEIN METHYLTRANSFERASE"/>
    <property type="match status" value="1"/>
</dbReference>
<comment type="catalytic activity">
    <reaction evidence="1">
        <text>L-glutamyl-[protein] + S-adenosyl-L-methionine = [protein]-L-glutamate 5-O-methyl ester + S-adenosyl-L-homocysteine</text>
        <dbReference type="Rhea" id="RHEA:24452"/>
        <dbReference type="Rhea" id="RHEA-COMP:10208"/>
        <dbReference type="Rhea" id="RHEA-COMP:10311"/>
        <dbReference type="ChEBI" id="CHEBI:29973"/>
        <dbReference type="ChEBI" id="CHEBI:57856"/>
        <dbReference type="ChEBI" id="CHEBI:59789"/>
        <dbReference type="ChEBI" id="CHEBI:82795"/>
        <dbReference type="EC" id="2.1.1.80"/>
    </reaction>
</comment>